<feature type="disulfide bond" evidence="19">
    <location>
        <begin position="207"/>
        <end position="233"/>
    </location>
</feature>
<feature type="binding site" evidence="17">
    <location>
        <position position="79"/>
    </location>
    <ligand>
        <name>Ca(2+)</name>
        <dbReference type="ChEBI" id="CHEBI:29108"/>
        <label>1</label>
    </ligand>
</feature>
<dbReference type="GO" id="GO:0046872">
    <property type="term" value="F:metal ion binding"/>
    <property type="evidence" value="ECO:0007669"/>
    <property type="project" value="UniProtKB-UniRule"/>
</dbReference>
<accession>A0AA88E3X5</accession>
<dbReference type="GO" id="GO:0005576">
    <property type="term" value="C:extracellular region"/>
    <property type="evidence" value="ECO:0007669"/>
    <property type="project" value="UniProtKB-SubCell"/>
</dbReference>
<feature type="disulfide bond" evidence="19">
    <location>
        <begin position="75"/>
        <end position="80"/>
    </location>
</feature>
<feature type="binding site" evidence="17">
    <location>
        <position position="248"/>
    </location>
    <ligand>
        <name>Ca(2+)</name>
        <dbReference type="ChEBI" id="CHEBI:29108"/>
        <label>2</label>
    </ligand>
</feature>
<dbReference type="InterPro" id="IPR000823">
    <property type="entry name" value="Peroxidase_pln"/>
</dbReference>
<feature type="binding site" evidence="17">
    <location>
        <position position="83"/>
    </location>
    <ligand>
        <name>Ca(2+)</name>
        <dbReference type="ChEBI" id="CHEBI:29108"/>
        <label>1</label>
    </ligand>
</feature>
<feature type="binding site" evidence="17">
    <location>
        <position position="77"/>
    </location>
    <ligand>
        <name>Ca(2+)</name>
        <dbReference type="ChEBI" id="CHEBI:29108"/>
        <label>1</label>
    </ligand>
</feature>
<evidence type="ECO:0000256" key="15">
    <source>
        <dbReference type="PIRSR" id="PIRSR600823-1"/>
    </source>
</evidence>
<dbReference type="EMBL" id="BTGU01000154">
    <property type="protein sequence ID" value="GMN63629.1"/>
    <property type="molecule type" value="Genomic_DNA"/>
</dbReference>
<gene>
    <name evidence="22" type="ORF">TIFTF001_032691</name>
</gene>
<dbReference type="PANTHER" id="PTHR31388">
    <property type="entry name" value="PEROXIDASE 72-RELATED"/>
    <property type="match status" value="1"/>
</dbReference>
<comment type="function">
    <text evidence="2">Removal of H(2)O(2), oxidation of toxic reductants, biosynthesis and degradation of lignin, suberization, auxin catabolism, response to environmental stresses such as wounding, pathogen attack and oxidative stress. These functions might be dependent on each isozyme/isoform in each plant tissue.</text>
</comment>
<feature type="disulfide bond" evidence="19">
    <location>
        <begin position="42"/>
        <end position="122"/>
    </location>
</feature>
<evidence type="ECO:0000256" key="5">
    <source>
        <dbReference type="ARBA" id="ARBA00012313"/>
    </source>
</evidence>
<dbReference type="PROSITE" id="PS00435">
    <property type="entry name" value="PEROXIDASE_1"/>
    <property type="match status" value="1"/>
</dbReference>
<keyword evidence="11 20" id="KW-0560">Oxidoreductase</keyword>
<proteinExistence type="inferred from homology"/>
<evidence type="ECO:0000256" key="6">
    <source>
        <dbReference type="ARBA" id="ARBA00022559"/>
    </source>
</evidence>
<comment type="similarity">
    <text evidence="4">Belongs to the peroxidase family. Ascorbate peroxidase subfamily.</text>
</comment>
<dbReference type="Proteomes" id="UP001187192">
    <property type="component" value="Unassembled WGS sequence"/>
</dbReference>
<protein>
    <recommendedName>
        <fullName evidence="5 20">Peroxidase</fullName>
        <ecNumber evidence="5 20">1.11.1.7</ecNumber>
    </recommendedName>
</protein>
<dbReference type="PRINTS" id="PR00458">
    <property type="entry name" value="PEROXIDASE"/>
</dbReference>
<dbReference type="PROSITE" id="PS00436">
    <property type="entry name" value="PEROXIDASE_2"/>
    <property type="match status" value="1"/>
</dbReference>
<feature type="binding site" evidence="17">
    <location>
        <position position="95"/>
    </location>
    <ligand>
        <name>Ca(2+)</name>
        <dbReference type="ChEBI" id="CHEBI:29108"/>
        <label>1</label>
    </ligand>
</feature>
<feature type="binding site" evidence="17">
    <location>
        <position position="81"/>
    </location>
    <ligand>
        <name>Ca(2+)</name>
        <dbReference type="ChEBI" id="CHEBI:29108"/>
        <label>1</label>
    </ligand>
</feature>
<keyword evidence="10 17" id="KW-0106">Calcium</keyword>
<keyword evidence="23" id="KW-1185">Reference proteome</keyword>
<organism evidence="22 23">
    <name type="scientific">Ficus carica</name>
    <name type="common">Common fig</name>
    <dbReference type="NCBI Taxonomy" id="3494"/>
    <lineage>
        <taxon>Eukaryota</taxon>
        <taxon>Viridiplantae</taxon>
        <taxon>Streptophyta</taxon>
        <taxon>Embryophyta</taxon>
        <taxon>Tracheophyta</taxon>
        <taxon>Spermatophyta</taxon>
        <taxon>Magnoliopsida</taxon>
        <taxon>eudicotyledons</taxon>
        <taxon>Gunneridae</taxon>
        <taxon>Pentapetalae</taxon>
        <taxon>rosids</taxon>
        <taxon>fabids</taxon>
        <taxon>Rosales</taxon>
        <taxon>Moraceae</taxon>
        <taxon>Ficeae</taxon>
        <taxon>Ficus</taxon>
    </lineage>
</organism>
<name>A0AA88E3X5_FICCA</name>
<evidence type="ECO:0000256" key="14">
    <source>
        <dbReference type="ARBA" id="ARBA00023180"/>
    </source>
</evidence>
<keyword evidence="14" id="KW-0325">Glycoprotein</keyword>
<comment type="cofactor">
    <cofactor evidence="17 20">
        <name>heme b</name>
        <dbReference type="ChEBI" id="CHEBI:60344"/>
    </cofactor>
    <text evidence="17 20">Binds 1 heme b (iron(II)-protoporphyrin IX) group per subunit.</text>
</comment>
<dbReference type="Gene3D" id="1.10.520.10">
    <property type="match status" value="1"/>
</dbReference>
<evidence type="ECO:0000256" key="2">
    <source>
        <dbReference type="ARBA" id="ARBA00002322"/>
    </source>
</evidence>
<comment type="cofactor">
    <cofactor evidence="17 20">
        <name>Ca(2+)</name>
        <dbReference type="ChEBI" id="CHEBI:29108"/>
    </cofactor>
    <text evidence="17 20">Binds 2 calcium ions per subunit.</text>
</comment>
<dbReference type="FunFam" id="1.10.420.10:FF:000006">
    <property type="entry name" value="Peroxidase"/>
    <property type="match status" value="1"/>
</dbReference>
<dbReference type="EC" id="1.11.1.7" evidence="5 20"/>
<sequence>MALMFKLKFLNAKALCAVGFLFALSFSATSAQLSSTFYATTCPTLENTVRTGMRQAIRAEVRMAASILRLFFHDCFVNGCDASILLVDSATFTGEQNALPNKNSARGYGVIDNIKTDVEKACPGVVSCADILAIAAREAVVQSGGPTWTVPLGRRDARTASKSAAESDLPSPFADLATLTAKFSNKGLSATDMTALSGGHTLGFAQCSAFRTRIYNATANIDPTFATTRQANCPASGGDTNLAPLDGTQSRFDNRYFTDLINKRGLLISDQELFNGGSQDALVRRYSASPLTFFRDFATAMINMGNISPLTGTNGEIRKNCAVVN</sequence>
<feature type="binding site" description="axial binding residue" evidence="17">
    <location>
        <position position="200"/>
    </location>
    <ligand>
        <name>heme b</name>
        <dbReference type="ChEBI" id="CHEBI:60344"/>
    </ligand>
    <ligandPart>
        <name>Fe</name>
        <dbReference type="ChEBI" id="CHEBI:18248"/>
    </ligandPart>
</feature>
<evidence type="ECO:0000313" key="23">
    <source>
        <dbReference type="Proteomes" id="UP001187192"/>
    </source>
</evidence>
<feature type="binding site" evidence="17">
    <location>
        <position position="246"/>
    </location>
    <ligand>
        <name>Ca(2+)</name>
        <dbReference type="ChEBI" id="CHEBI:29108"/>
        <label>2</label>
    </ligand>
</feature>
<dbReference type="GO" id="GO:0020037">
    <property type="term" value="F:heme binding"/>
    <property type="evidence" value="ECO:0007669"/>
    <property type="project" value="UniProtKB-UniRule"/>
</dbReference>
<evidence type="ECO:0000256" key="8">
    <source>
        <dbReference type="ARBA" id="ARBA00022723"/>
    </source>
</evidence>
<dbReference type="AlphaFoldDB" id="A0AA88E3X5"/>
<dbReference type="InterPro" id="IPR010255">
    <property type="entry name" value="Haem_peroxidase_sf"/>
</dbReference>
<feature type="binding site" evidence="17">
    <location>
        <position position="253"/>
    </location>
    <ligand>
        <name>Ca(2+)</name>
        <dbReference type="ChEBI" id="CHEBI:29108"/>
        <label>2</label>
    </ligand>
</feature>
<evidence type="ECO:0000256" key="11">
    <source>
        <dbReference type="ARBA" id="ARBA00023002"/>
    </source>
</evidence>
<dbReference type="InterPro" id="IPR002016">
    <property type="entry name" value="Haem_peroxidase"/>
</dbReference>
<evidence type="ECO:0000256" key="13">
    <source>
        <dbReference type="ARBA" id="ARBA00023157"/>
    </source>
</evidence>
<feature type="binding site" evidence="17">
    <location>
        <position position="74"/>
    </location>
    <ligand>
        <name>Ca(2+)</name>
        <dbReference type="ChEBI" id="CHEBI:29108"/>
        <label>1</label>
    </ligand>
</feature>
<keyword evidence="8 17" id="KW-0479">Metal-binding</keyword>
<dbReference type="GO" id="GO:0006979">
    <property type="term" value="P:response to oxidative stress"/>
    <property type="evidence" value="ECO:0007669"/>
    <property type="project" value="UniProtKB-UniRule"/>
</dbReference>
<reference evidence="22" key="1">
    <citation type="submission" date="2023-07" db="EMBL/GenBank/DDBJ databases">
        <title>draft genome sequence of fig (Ficus carica).</title>
        <authorList>
            <person name="Takahashi T."/>
            <person name="Nishimura K."/>
        </authorList>
    </citation>
    <scope>NUCLEOTIDE SEQUENCE</scope>
</reference>
<dbReference type="GO" id="GO:0042744">
    <property type="term" value="P:hydrogen peroxide catabolic process"/>
    <property type="evidence" value="ECO:0007669"/>
    <property type="project" value="UniProtKB-KW"/>
</dbReference>
<evidence type="ECO:0000256" key="3">
    <source>
        <dbReference type="ARBA" id="ARBA00004613"/>
    </source>
</evidence>
<feature type="disulfide bond" evidence="19">
    <location>
        <begin position="128"/>
        <end position="321"/>
    </location>
</feature>
<comment type="similarity">
    <text evidence="20">Belongs to the peroxidase family. Classical plant (class III) peroxidase subfamily.</text>
</comment>
<dbReference type="PROSITE" id="PS50873">
    <property type="entry name" value="PEROXIDASE_4"/>
    <property type="match status" value="1"/>
</dbReference>
<keyword evidence="9" id="KW-0732">Signal</keyword>
<evidence type="ECO:0000256" key="4">
    <source>
        <dbReference type="ARBA" id="ARBA00006873"/>
    </source>
</evidence>
<feature type="binding site" evidence="17">
    <location>
        <position position="201"/>
    </location>
    <ligand>
        <name>Ca(2+)</name>
        <dbReference type="ChEBI" id="CHEBI:29108"/>
        <label>2</label>
    </ligand>
</feature>
<comment type="caution">
    <text evidence="22">The sequence shown here is derived from an EMBL/GenBank/DDBJ whole genome shotgun (WGS) entry which is preliminary data.</text>
</comment>
<dbReference type="Gene3D" id="1.10.420.10">
    <property type="entry name" value="Peroxidase, domain 2"/>
    <property type="match status" value="1"/>
</dbReference>
<dbReference type="FunFam" id="1.10.520.10:FF:000009">
    <property type="entry name" value="Peroxidase"/>
    <property type="match status" value="1"/>
</dbReference>
<dbReference type="InterPro" id="IPR019794">
    <property type="entry name" value="Peroxidases_AS"/>
</dbReference>
<evidence type="ECO:0000256" key="19">
    <source>
        <dbReference type="PIRSR" id="PIRSR600823-5"/>
    </source>
</evidence>
<keyword evidence="20" id="KW-0376">Hydrogen peroxide</keyword>
<comment type="catalytic activity">
    <reaction evidence="1 20">
        <text>2 a phenolic donor + H2O2 = 2 a phenolic radical donor + 2 H2O</text>
        <dbReference type="Rhea" id="RHEA:56136"/>
        <dbReference type="ChEBI" id="CHEBI:15377"/>
        <dbReference type="ChEBI" id="CHEBI:16240"/>
        <dbReference type="ChEBI" id="CHEBI:139520"/>
        <dbReference type="ChEBI" id="CHEBI:139521"/>
        <dbReference type="EC" id="1.11.1.7"/>
    </reaction>
</comment>
<dbReference type="Pfam" id="PF00141">
    <property type="entry name" value="peroxidase"/>
    <property type="match status" value="1"/>
</dbReference>
<dbReference type="CDD" id="cd00693">
    <property type="entry name" value="secretory_peroxidase"/>
    <property type="match status" value="1"/>
</dbReference>
<dbReference type="InterPro" id="IPR019793">
    <property type="entry name" value="Peroxidases_heam-ligand_BS"/>
</dbReference>
<evidence type="ECO:0000256" key="10">
    <source>
        <dbReference type="ARBA" id="ARBA00022837"/>
    </source>
</evidence>
<comment type="subcellular location">
    <subcellularLocation>
        <location evidence="3 20">Secreted</location>
    </subcellularLocation>
</comment>
<keyword evidence="13 19" id="KW-1015">Disulfide bond</keyword>
<keyword evidence="12 17" id="KW-0408">Iron</keyword>
<evidence type="ECO:0000256" key="7">
    <source>
        <dbReference type="ARBA" id="ARBA00022617"/>
    </source>
</evidence>
<evidence type="ECO:0000256" key="20">
    <source>
        <dbReference type="RuleBase" id="RU362060"/>
    </source>
</evidence>
<feature type="active site" description="Proton acceptor" evidence="15">
    <location>
        <position position="73"/>
    </location>
</feature>
<dbReference type="GO" id="GO:0140825">
    <property type="term" value="F:lactoperoxidase activity"/>
    <property type="evidence" value="ECO:0007669"/>
    <property type="project" value="UniProtKB-EC"/>
</dbReference>
<dbReference type="PANTHER" id="PTHR31388:SF5">
    <property type="entry name" value="PEROXIDASE"/>
    <property type="match status" value="1"/>
</dbReference>
<dbReference type="Gramene" id="FCD_00022743-RA">
    <property type="protein sequence ID" value="FCD_00022743-RA:cds"/>
    <property type="gene ID" value="FCD_00022743"/>
</dbReference>
<feature type="binding site" evidence="16">
    <location>
        <position position="170"/>
    </location>
    <ligand>
        <name>substrate</name>
    </ligand>
</feature>
<evidence type="ECO:0000313" key="22">
    <source>
        <dbReference type="EMBL" id="GMN63629.1"/>
    </source>
</evidence>
<evidence type="ECO:0000256" key="12">
    <source>
        <dbReference type="ARBA" id="ARBA00023004"/>
    </source>
</evidence>
<evidence type="ECO:0000256" key="1">
    <source>
        <dbReference type="ARBA" id="ARBA00000189"/>
    </source>
</evidence>
<evidence type="ECO:0000256" key="17">
    <source>
        <dbReference type="PIRSR" id="PIRSR600823-3"/>
    </source>
</evidence>
<dbReference type="SUPFAM" id="SSF48113">
    <property type="entry name" value="Heme-dependent peroxidases"/>
    <property type="match status" value="1"/>
</dbReference>
<evidence type="ECO:0000259" key="21">
    <source>
        <dbReference type="PROSITE" id="PS50873"/>
    </source>
</evidence>
<keyword evidence="6 20" id="KW-0575">Peroxidase</keyword>
<feature type="site" description="Transition state stabilizer" evidence="18">
    <location>
        <position position="69"/>
    </location>
</feature>
<keyword evidence="20" id="KW-0964">Secreted</keyword>
<evidence type="ECO:0000256" key="18">
    <source>
        <dbReference type="PIRSR" id="PIRSR600823-4"/>
    </source>
</evidence>
<keyword evidence="7 20" id="KW-0349">Heme</keyword>
<evidence type="ECO:0000256" key="9">
    <source>
        <dbReference type="ARBA" id="ARBA00022729"/>
    </source>
</evidence>
<evidence type="ECO:0000256" key="16">
    <source>
        <dbReference type="PIRSR" id="PIRSR600823-2"/>
    </source>
</evidence>
<feature type="domain" description="Plant heme peroxidase family profile" evidence="21">
    <location>
        <begin position="32"/>
        <end position="325"/>
    </location>
</feature>
<dbReference type="InterPro" id="IPR033905">
    <property type="entry name" value="Secretory_peroxidase"/>
</dbReference>
<dbReference type="PRINTS" id="PR00461">
    <property type="entry name" value="PLPEROXIDASE"/>
</dbReference>